<dbReference type="EMBL" id="UOFP01000240">
    <property type="protein sequence ID" value="VAW88864.1"/>
    <property type="molecule type" value="Genomic_DNA"/>
</dbReference>
<dbReference type="InterPro" id="IPR030700">
    <property type="entry name" value="N-end_Aminoacyl_Trfase"/>
</dbReference>
<feature type="domain" description="N-end aminoacyl transferase N-terminal" evidence="4">
    <location>
        <begin position="13"/>
        <end position="83"/>
    </location>
</feature>
<dbReference type="PANTHER" id="PTHR21367:SF1">
    <property type="entry name" value="ARGINYL-TRNA--PROTEIN TRANSFERASE 1"/>
    <property type="match status" value="1"/>
</dbReference>
<keyword evidence="3 6" id="KW-0012">Acyltransferase</keyword>
<sequence>MTHSLRLLLSAPHPCSYLDEPQSSTLFVDPEATIDTNIYSQLAQQGFRRSGDHIYRPHCQSCQECKAVRLPVTQFQPSRQQRRTWNRNSDLIITVTTTPDRQEHLALFKRYINARHSGGGMDEMTGEAPFEFLQSPWGSTLFYEFRDQQGILLSVAVSDQLLNGLSAVYSYFEPSESKRSLGVMSVLWQIEQATEMQLPFLYLGYWISGSQKMSYKTNYQPLQWFDGERWLSL</sequence>
<proteinExistence type="inferred from homology"/>
<dbReference type="InterPro" id="IPR007471">
    <property type="entry name" value="N-end_Aminoacyl_Trfase_N"/>
</dbReference>
<dbReference type="InterPro" id="IPR007472">
    <property type="entry name" value="N-end_Aminoacyl_Trfase_C"/>
</dbReference>
<dbReference type="GO" id="GO:0004057">
    <property type="term" value="F:arginyl-tRNA--protein transferase activity"/>
    <property type="evidence" value="ECO:0007669"/>
    <property type="project" value="UniProtKB-EC"/>
</dbReference>
<dbReference type="NCBIfam" id="NF002341">
    <property type="entry name" value="PRK01305.1-1"/>
    <property type="match status" value="1"/>
</dbReference>
<feature type="domain" description="N-end rule aminoacyl transferase C-terminal" evidence="5">
    <location>
        <begin position="103"/>
        <end position="225"/>
    </location>
</feature>
<dbReference type="SUPFAM" id="SSF55729">
    <property type="entry name" value="Acyl-CoA N-acyltransferases (Nat)"/>
    <property type="match status" value="1"/>
</dbReference>
<keyword evidence="2 6" id="KW-0808">Transferase</keyword>
<organism evidence="6">
    <name type="scientific">hydrothermal vent metagenome</name>
    <dbReference type="NCBI Taxonomy" id="652676"/>
    <lineage>
        <taxon>unclassified sequences</taxon>
        <taxon>metagenomes</taxon>
        <taxon>ecological metagenomes</taxon>
    </lineage>
</organism>
<name>A0A3B1A563_9ZZZZ</name>
<reference evidence="6" key="1">
    <citation type="submission" date="2018-06" db="EMBL/GenBank/DDBJ databases">
        <authorList>
            <person name="Zhirakovskaya E."/>
        </authorList>
    </citation>
    <scope>NUCLEOTIDE SEQUENCE</scope>
</reference>
<dbReference type="PIRSF" id="PIRSF037208">
    <property type="entry name" value="ATE_pro_prd"/>
    <property type="match status" value="1"/>
</dbReference>
<evidence type="ECO:0000259" key="4">
    <source>
        <dbReference type="Pfam" id="PF04376"/>
    </source>
</evidence>
<dbReference type="HAMAP" id="MF_00689">
    <property type="entry name" value="Bpt"/>
    <property type="match status" value="1"/>
</dbReference>
<dbReference type="InterPro" id="IPR016181">
    <property type="entry name" value="Acyl_CoA_acyltransferase"/>
</dbReference>
<dbReference type="GO" id="GO:0005737">
    <property type="term" value="C:cytoplasm"/>
    <property type="evidence" value="ECO:0007669"/>
    <property type="project" value="TreeGrafter"/>
</dbReference>
<evidence type="ECO:0000313" key="6">
    <source>
        <dbReference type="EMBL" id="VAW88864.1"/>
    </source>
</evidence>
<protein>
    <submittedName>
        <fullName evidence="6">Arginyl-tRNA--protein transferase</fullName>
        <ecNumber evidence="6">2.3.2.8</ecNumber>
    </submittedName>
</protein>
<dbReference type="NCBIfam" id="NF002346">
    <property type="entry name" value="PRK01305.2-3"/>
    <property type="match status" value="1"/>
</dbReference>
<dbReference type="AlphaFoldDB" id="A0A3B1A563"/>
<evidence type="ECO:0000256" key="3">
    <source>
        <dbReference type="ARBA" id="ARBA00023315"/>
    </source>
</evidence>
<accession>A0A3B1A563</accession>
<dbReference type="GO" id="GO:0008914">
    <property type="term" value="F:leucyl-tRNA--protein transferase activity"/>
    <property type="evidence" value="ECO:0007669"/>
    <property type="project" value="InterPro"/>
</dbReference>
<dbReference type="Pfam" id="PF04376">
    <property type="entry name" value="ATE_N"/>
    <property type="match status" value="1"/>
</dbReference>
<dbReference type="Pfam" id="PF04377">
    <property type="entry name" value="ATE_C"/>
    <property type="match status" value="1"/>
</dbReference>
<gene>
    <name evidence="6" type="ORF">MNBD_GAMMA18-2405</name>
</gene>
<evidence type="ECO:0000256" key="2">
    <source>
        <dbReference type="ARBA" id="ARBA00022679"/>
    </source>
</evidence>
<evidence type="ECO:0000259" key="5">
    <source>
        <dbReference type="Pfam" id="PF04377"/>
    </source>
</evidence>
<dbReference type="PANTHER" id="PTHR21367">
    <property type="entry name" value="ARGININE-TRNA-PROTEIN TRANSFERASE 1"/>
    <property type="match status" value="1"/>
</dbReference>
<dbReference type="EC" id="2.3.2.8" evidence="6"/>
<dbReference type="NCBIfam" id="NF002342">
    <property type="entry name" value="PRK01305.1-3"/>
    <property type="match status" value="1"/>
</dbReference>
<dbReference type="GO" id="GO:0071596">
    <property type="term" value="P:ubiquitin-dependent protein catabolic process via the N-end rule pathway"/>
    <property type="evidence" value="ECO:0007669"/>
    <property type="project" value="InterPro"/>
</dbReference>
<evidence type="ECO:0000256" key="1">
    <source>
        <dbReference type="ARBA" id="ARBA00022490"/>
    </source>
</evidence>
<keyword evidence="1" id="KW-0963">Cytoplasm</keyword>
<dbReference type="InterPro" id="IPR017138">
    <property type="entry name" value="Asp_Glu_LeuTrfase"/>
</dbReference>